<organism evidence="4 5">
    <name type="scientific">Steinernema carpocapsae</name>
    <name type="common">Entomopathogenic nematode</name>
    <dbReference type="NCBI Taxonomy" id="34508"/>
    <lineage>
        <taxon>Eukaryota</taxon>
        <taxon>Metazoa</taxon>
        <taxon>Ecdysozoa</taxon>
        <taxon>Nematoda</taxon>
        <taxon>Chromadorea</taxon>
        <taxon>Rhabditida</taxon>
        <taxon>Tylenchina</taxon>
        <taxon>Panagrolaimomorpha</taxon>
        <taxon>Strongyloidoidea</taxon>
        <taxon>Steinernematidae</taxon>
        <taxon>Steinernema</taxon>
    </lineage>
</organism>
<accession>A0A4U5LTG5</accession>
<evidence type="ECO:0008006" key="6">
    <source>
        <dbReference type="Google" id="ProtNLM"/>
    </source>
</evidence>
<feature type="region of interest" description="Disordered" evidence="1">
    <location>
        <begin position="163"/>
        <end position="203"/>
    </location>
</feature>
<feature type="compositionally biased region" description="Low complexity" evidence="1">
    <location>
        <begin position="163"/>
        <end position="197"/>
    </location>
</feature>
<gene>
    <name evidence="4" type="ORF">L596_029043</name>
</gene>
<protein>
    <recommendedName>
        <fullName evidence="6">DOMON domain-containing protein</fullName>
    </recommendedName>
</protein>
<sequence>MCVLLLFLSLPLLANANNVHFWYSCNFPPYLRYEVTWNMTSGGIQLDYFALETLAKFDEDLMISSGVTPMESSQKWTPPDTIRRRIPIEGIAEEDYVGQFYLTRSFNATGGILIPRIETNCFPARFVLDRCRFLECGVFDRTLLCVCPMSMSCPMRCDPVSSSTLPTPSPVSSNTPITSISSAQSTTPSTTSTTSPSVEYPNANSGLKNLTKIYITPGNVRNVLNKSLEYSRQGDDLNSDDVNALSVILSAASKLTNIQPTRYISKSLKRLFLSCVLFTTSHFLFTVITFALKQLITSYQDVPALLCK</sequence>
<evidence type="ECO:0000313" key="5">
    <source>
        <dbReference type="Proteomes" id="UP000298663"/>
    </source>
</evidence>
<dbReference type="AlphaFoldDB" id="A0A4U5LTG5"/>
<dbReference type="Proteomes" id="UP000298663">
    <property type="component" value="Unassembled WGS sequence"/>
</dbReference>
<evidence type="ECO:0000256" key="1">
    <source>
        <dbReference type="SAM" id="MobiDB-lite"/>
    </source>
</evidence>
<feature type="transmembrane region" description="Helical" evidence="2">
    <location>
        <begin position="271"/>
        <end position="292"/>
    </location>
</feature>
<name>A0A4U5LTG5_STECR</name>
<reference evidence="4 5" key="2">
    <citation type="journal article" date="2019" name="G3 (Bethesda)">
        <title>Hybrid Assembly of the Genome of the Entomopathogenic Nematode Steinernema carpocapsae Identifies the X-Chromosome.</title>
        <authorList>
            <person name="Serra L."/>
            <person name="Macchietto M."/>
            <person name="Macias-Munoz A."/>
            <person name="McGill C.J."/>
            <person name="Rodriguez I.M."/>
            <person name="Rodriguez B."/>
            <person name="Murad R."/>
            <person name="Mortazavi A."/>
        </authorList>
    </citation>
    <scope>NUCLEOTIDE SEQUENCE [LARGE SCALE GENOMIC DNA]</scope>
    <source>
        <strain evidence="4 5">ALL</strain>
    </source>
</reference>
<dbReference type="EMBL" id="AZBU02000012">
    <property type="protein sequence ID" value="TKR59360.1"/>
    <property type="molecule type" value="Genomic_DNA"/>
</dbReference>
<reference evidence="4 5" key="1">
    <citation type="journal article" date="2015" name="Genome Biol.">
        <title>Comparative genomics of Steinernema reveals deeply conserved gene regulatory networks.</title>
        <authorList>
            <person name="Dillman A.R."/>
            <person name="Macchietto M."/>
            <person name="Porter C.F."/>
            <person name="Rogers A."/>
            <person name="Williams B."/>
            <person name="Antoshechkin I."/>
            <person name="Lee M.M."/>
            <person name="Goodwin Z."/>
            <person name="Lu X."/>
            <person name="Lewis E.E."/>
            <person name="Goodrich-Blair H."/>
            <person name="Stock S.P."/>
            <person name="Adams B.J."/>
            <person name="Sternberg P.W."/>
            <person name="Mortazavi A."/>
        </authorList>
    </citation>
    <scope>NUCLEOTIDE SEQUENCE [LARGE SCALE GENOMIC DNA]</scope>
    <source>
        <strain evidence="4 5">ALL</strain>
    </source>
</reference>
<keyword evidence="2" id="KW-0812">Transmembrane</keyword>
<proteinExistence type="predicted"/>
<keyword evidence="2" id="KW-0472">Membrane</keyword>
<comment type="caution">
    <text evidence="4">The sequence shown here is derived from an EMBL/GenBank/DDBJ whole genome shotgun (WGS) entry which is preliminary data.</text>
</comment>
<feature type="signal peptide" evidence="3">
    <location>
        <begin position="1"/>
        <end position="16"/>
    </location>
</feature>
<feature type="chain" id="PRO_5020257700" description="DOMON domain-containing protein" evidence="3">
    <location>
        <begin position="17"/>
        <end position="308"/>
    </location>
</feature>
<keyword evidence="3" id="KW-0732">Signal</keyword>
<evidence type="ECO:0000256" key="2">
    <source>
        <dbReference type="SAM" id="Phobius"/>
    </source>
</evidence>
<keyword evidence="5" id="KW-1185">Reference proteome</keyword>
<evidence type="ECO:0000313" key="4">
    <source>
        <dbReference type="EMBL" id="TKR59360.1"/>
    </source>
</evidence>
<evidence type="ECO:0000256" key="3">
    <source>
        <dbReference type="SAM" id="SignalP"/>
    </source>
</evidence>
<keyword evidence="2" id="KW-1133">Transmembrane helix</keyword>